<evidence type="ECO:0000256" key="1">
    <source>
        <dbReference type="SAM" id="SignalP"/>
    </source>
</evidence>
<evidence type="ECO:0000313" key="3">
    <source>
        <dbReference type="Proteomes" id="UP000198406"/>
    </source>
</evidence>
<evidence type="ECO:0000313" key="2">
    <source>
        <dbReference type="EMBL" id="GAX12427.1"/>
    </source>
</evidence>
<proteinExistence type="predicted"/>
<dbReference type="Proteomes" id="UP000198406">
    <property type="component" value="Unassembled WGS sequence"/>
</dbReference>
<reference evidence="2 3" key="1">
    <citation type="journal article" date="2015" name="Plant Cell">
        <title>Oil accumulation by the oleaginous diatom Fistulifera solaris as revealed by the genome and transcriptome.</title>
        <authorList>
            <person name="Tanaka T."/>
            <person name="Maeda Y."/>
            <person name="Veluchamy A."/>
            <person name="Tanaka M."/>
            <person name="Abida H."/>
            <person name="Marechal E."/>
            <person name="Bowler C."/>
            <person name="Muto M."/>
            <person name="Sunaga Y."/>
            <person name="Tanaka M."/>
            <person name="Yoshino T."/>
            <person name="Taniguchi T."/>
            <person name="Fukuda Y."/>
            <person name="Nemoto M."/>
            <person name="Matsumoto M."/>
            <person name="Wong P.S."/>
            <person name="Aburatani S."/>
            <person name="Fujibuchi W."/>
        </authorList>
    </citation>
    <scope>NUCLEOTIDE SEQUENCE [LARGE SCALE GENOMIC DNA]</scope>
    <source>
        <strain evidence="2 3">JPCC DA0580</strain>
    </source>
</reference>
<accession>A0A1Z5JEJ7</accession>
<sequence length="258" mass="28936">MWTRLVHFAGLSALFLLSPVCAQFGVGGNRRQQEGTKFQDLQNRAAQATAGADADDMAQMLAEAFNDPETLKQYEQAMEQLSKMTPEELQAQMAEAMKMLSEGDMLTEVLKNKDDVIKNLEASGAVPPEELARYKTDNAYFELKMRESFEEMQQVFTNPEYLKYATDAMQNVAELMKNPESVFAGLAEMMGDMSDDQIEEARLKLLAGGFNDDPLLKDAFDSQDMKDIVKDPKKWKEAVKEGYDNILNAKVTAGKDEL</sequence>
<dbReference type="InParanoid" id="A0A1Z5JEJ7"/>
<name>A0A1Z5JEJ7_FISSO</name>
<dbReference type="AlphaFoldDB" id="A0A1Z5JEJ7"/>
<organism evidence="2 3">
    <name type="scientific">Fistulifera solaris</name>
    <name type="common">Oleaginous diatom</name>
    <dbReference type="NCBI Taxonomy" id="1519565"/>
    <lineage>
        <taxon>Eukaryota</taxon>
        <taxon>Sar</taxon>
        <taxon>Stramenopiles</taxon>
        <taxon>Ochrophyta</taxon>
        <taxon>Bacillariophyta</taxon>
        <taxon>Bacillariophyceae</taxon>
        <taxon>Bacillariophycidae</taxon>
        <taxon>Naviculales</taxon>
        <taxon>Naviculaceae</taxon>
        <taxon>Fistulifera</taxon>
    </lineage>
</organism>
<keyword evidence="1" id="KW-0732">Signal</keyword>
<gene>
    <name evidence="2" type="ORF">FisN_2Hh259</name>
</gene>
<protein>
    <submittedName>
        <fullName evidence="2">Uncharacterized protein</fullName>
    </submittedName>
</protein>
<comment type="caution">
    <text evidence="2">The sequence shown here is derived from an EMBL/GenBank/DDBJ whole genome shotgun (WGS) entry which is preliminary data.</text>
</comment>
<feature type="signal peptide" evidence="1">
    <location>
        <begin position="1"/>
        <end position="22"/>
    </location>
</feature>
<dbReference type="OrthoDB" id="198142at2759"/>
<dbReference type="EMBL" id="BDSP01000051">
    <property type="protein sequence ID" value="GAX12427.1"/>
    <property type="molecule type" value="Genomic_DNA"/>
</dbReference>
<feature type="chain" id="PRO_5013187645" evidence="1">
    <location>
        <begin position="23"/>
        <end position="258"/>
    </location>
</feature>
<keyword evidence="3" id="KW-1185">Reference proteome</keyword>